<dbReference type="InterPro" id="IPR029058">
    <property type="entry name" value="AB_hydrolase_fold"/>
</dbReference>
<evidence type="ECO:0000256" key="3">
    <source>
        <dbReference type="ARBA" id="ARBA00022525"/>
    </source>
</evidence>
<dbReference type="AlphaFoldDB" id="A0A1J1INT9"/>
<dbReference type="Gene3D" id="3.40.50.1820">
    <property type="entry name" value="alpha/beta hydrolase"/>
    <property type="match status" value="1"/>
</dbReference>
<comment type="subcellular location">
    <subcellularLocation>
        <location evidence="1">Secreted</location>
    </subcellularLocation>
</comment>
<feature type="transmembrane region" description="Helical" evidence="6">
    <location>
        <begin position="6"/>
        <end position="24"/>
    </location>
</feature>
<evidence type="ECO:0000256" key="5">
    <source>
        <dbReference type="RuleBase" id="RU004262"/>
    </source>
</evidence>
<reference evidence="8 9" key="1">
    <citation type="submission" date="2015-04" db="EMBL/GenBank/DDBJ databases">
        <authorList>
            <person name="Syromyatnikov M.Y."/>
            <person name="Popov V.N."/>
        </authorList>
    </citation>
    <scope>NUCLEOTIDE SEQUENCE [LARGE SCALE GENOMIC DNA]</scope>
</reference>
<evidence type="ECO:0000313" key="8">
    <source>
        <dbReference type="EMBL" id="CRL01824.1"/>
    </source>
</evidence>
<gene>
    <name evidence="8" type="primary">putative Vitellogenin-2</name>
    <name evidence="8" type="ORF">CLUMA_CG015039</name>
</gene>
<keyword evidence="4" id="KW-0732">Signal</keyword>
<dbReference type="PANTHER" id="PTHR11610:SF149">
    <property type="entry name" value="FI01450P-RELATED"/>
    <property type="match status" value="1"/>
</dbReference>
<dbReference type="SUPFAM" id="SSF53474">
    <property type="entry name" value="alpha/beta-Hydrolases"/>
    <property type="match status" value="1"/>
</dbReference>
<dbReference type="InterPro" id="IPR000734">
    <property type="entry name" value="TAG_lipase"/>
</dbReference>
<keyword evidence="6" id="KW-0812">Transmembrane</keyword>
<organism evidence="8 9">
    <name type="scientific">Clunio marinus</name>
    <dbReference type="NCBI Taxonomy" id="568069"/>
    <lineage>
        <taxon>Eukaryota</taxon>
        <taxon>Metazoa</taxon>
        <taxon>Ecdysozoa</taxon>
        <taxon>Arthropoda</taxon>
        <taxon>Hexapoda</taxon>
        <taxon>Insecta</taxon>
        <taxon>Pterygota</taxon>
        <taxon>Neoptera</taxon>
        <taxon>Endopterygota</taxon>
        <taxon>Diptera</taxon>
        <taxon>Nematocera</taxon>
        <taxon>Chironomoidea</taxon>
        <taxon>Chironomidae</taxon>
        <taxon>Clunio</taxon>
    </lineage>
</organism>
<dbReference type="InterPro" id="IPR013818">
    <property type="entry name" value="Lipase"/>
</dbReference>
<keyword evidence="9" id="KW-1185">Reference proteome</keyword>
<dbReference type="STRING" id="568069.A0A1J1INT9"/>
<comment type="similarity">
    <text evidence="2 5">Belongs to the AB hydrolase superfamily. Lipase family.</text>
</comment>
<evidence type="ECO:0000313" key="9">
    <source>
        <dbReference type="Proteomes" id="UP000183832"/>
    </source>
</evidence>
<dbReference type="GO" id="GO:0016042">
    <property type="term" value="P:lipid catabolic process"/>
    <property type="evidence" value="ECO:0007669"/>
    <property type="project" value="TreeGrafter"/>
</dbReference>
<dbReference type="Proteomes" id="UP000183832">
    <property type="component" value="Unassembled WGS sequence"/>
</dbReference>
<evidence type="ECO:0000256" key="1">
    <source>
        <dbReference type="ARBA" id="ARBA00004613"/>
    </source>
</evidence>
<dbReference type="PANTHER" id="PTHR11610">
    <property type="entry name" value="LIPASE"/>
    <property type="match status" value="1"/>
</dbReference>
<proteinExistence type="inferred from homology"/>
<dbReference type="OrthoDB" id="199913at2759"/>
<dbReference type="EMBL" id="CVRI01000056">
    <property type="protein sequence ID" value="CRL01824.1"/>
    <property type="molecule type" value="Genomic_DNA"/>
</dbReference>
<evidence type="ECO:0000259" key="7">
    <source>
        <dbReference type="Pfam" id="PF00151"/>
    </source>
</evidence>
<dbReference type="GO" id="GO:0017171">
    <property type="term" value="F:serine hydrolase activity"/>
    <property type="evidence" value="ECO:0007669"/>
    <property type="project" value="TreeGrafter"/>
</dbReference>
<dbReference type="GO" id="GO:0005615">
    <property type="term" value="C:extracellular space"/>
    <property type="evidence" value="ECO:0007669"/>
    <property type="project" value="TreeGrafter"/>
</dbReference>
<keyword evidence="6" id="KW-0472">Membrane</keyword>
<dbReference type="PRINTS" id="PR00821">
    <property type="entry name" value="TAGLIPASE"/>
</dbReference>
<sequence length="415" mass="45796">MKTSIFLIYVVATIVLLSFTPCYLTNALKLDRIKNSAVDALKLSGNVAKGVAVKVPDLIPSPQNLYRLSKQTLIGLPFELLLSGIDQLCSIALAADNSTESYKQPKIEEMNYVLLTERENISIPITESLKLWNHEQFDVMKKVVIMVTGWTTDVNEENSAASELWKAYHSRGDTNFVFVDTARYVDTLYAWSAFNTQELGRGLGRGLAELIKVVPLENIHLMGHSLGAHIAGTAGKTFQEITNKQLPRITAFDPAKVRKVVNFLEISLIKLFHLFSLLLLLHQKPCFNEGESLLGVGRGDAEFVDVIHSDAGGLGKSEAIGDADFFPNGIVPLMPGCLTIFCSHSRAWEYYAETVYKGNESNFIGKKCGSLLSYEIDACIRQEVPMGYACPPTAKGNFFLKTSSKSPFGLGQKNK</sequence>
<name>A0A1J1INT9_9DIPT</name>
<feature type="domain" description="Lipase" evidence="7">
    <location>
        <begin position="99"/>
        <end position="257"/>
    </location>
</feature>
<feature type="domain" description="Lipase" evidence="7">
    <location>
        <begin position="284"/>
        <end position="408"/>
    </location>
</feature>
<keyword evidence="3" id="KW-0964">Secreted</keyword>
<dbReference type="GO" id="GO:0016298">
    <property type="term" value="F:lipase activity"/>
    <property type="evidence" value="ECO:0007669"/>
    <property type="project" value="InterPro"/>
</dbReference>
<protein>
    <submittedName>
        <fullName evidence="8">CLUMA_CG015039, isoform A</fullName>
    </submittedName>
</protein>
<accession>A0A1J1INT9</accession>
<keyword evidence="6" id="KW-1133">Transmembrane helix</keyword>
<evidence type="ECO:0000256" key="4">
    <source>
        <dbReference type="ARBA" id="ARBA00022729"/>
    </source>
</evidence>
<dbReference type="Pfam" id="PF00151">
    <property type="entry name" value="Lipase"/>
    <property type="match status" value="2"/>
</dbReference>
<evidence type="ECO:0000256" key="6">
    <source>
        <dbReference type="SAM" id="Phobius"/>
    </source>
</evidence>
<evidence type="ECO:0000256" key="2">
    <source>
        <dbReference type="ARBA" id="ARBA00010701"/>
    </source>
</evidence>